<name>A0A0V0GN95_SOLCH</name>
<sequence length="61" mass="7273">QTQDPRSVKLHLTNRGVSTMLLEHSKNADTPMLDHQKNHNFYRIQYTPNHTLKESEQHRYS</sequence>
<protein>
    <submittedName>
        <fullName evidence="1">Putative ovule protein</fullName>
    </submittedName>
</protein>
<reference evidence="1" key="1">
    <citation type="submission" date="2015-12" db="EMBL/GenBank/DDBJ databases">
        <title>Gene expression during late stages of embryo sac development: a critical building block for successful pollen-pistil interactions.</title>
        <authorList>
            <person name="Liu Y."/>
            <person name="Joly V."/>
            <person name="Sabar M."/>
            <person name="Matton D.P."/>
        </authorList>
    </citation>
    <scope>NUCLEOTIDE SEQUENCE</scope>
</reference>
<proteinExistence type="predicted"/>
<feature type="non-terminal residue" evidence="1">
    <location>
        <position position="1"/>
    </location>
</feature>
<organism evidence="1">
    <name type="scientific">Solanum chacoense</name>
    <name type="common">Chaco potato</name>
    <dbReference type="NCBI Taxonomy" id="4108"/>
    <lineage>
        <taxon>Eukaryota</taxon>
        <taxon>Viridiplantae</taxon>
        <taxon>Streptophyta</taxon>
        <taxon>Embryophyta</taxon>
        <taxon>Tracheophyta</taxon>
        <taxon>Spermatophyta</taxon>
        <taxon>Magnoliopsida</taxon>
        <taxon>eudicotyledons</taxon>
        <taxon>Gunneridae</taxon>
        <taxon>Pentapetalae</taxon>
        <taxon>asterids</taxon>
        <taxon>lamiids</taxon>
        <taxon>Solanales</taxon>
        <taxon>Solanaceae</taxon>
        <taxon>Solanoideae</taxon>
        <taxon>Solaneae</taxon>
        <taxon>Solanum</taxon>
    </lineage>
</organism>
<dbReference type="AlphaFoldDB" id="A0A0V0GN95"/>
<evidence type="ECO:0000313" key="1">
    <source>
        <dbReference type="EMBL" id="JAP09580.1"/>
    </source>
</evidence>
<dbReference type="EMBL" id="GEDG01034742">
    <property type="protein sequence ID" value="JAP09580.1"/>
    <property type="molecule type" value="Transcribed_RNA"/>
</dbReference>
<accession>A0A0V0GN95</accession>